<accession>A0AA40F1K9</accession>
<dbReference type="EMBL" id="JAUKUD010000003">
    <property type="protein sequence ID" value="KAK0749547.1"/>
    <property type="molecule type" value="Genomic_DNA"/>
</dbReference>
<gene>
    <name evidence="2" type="ORF">B0T18DRAFT_108609</name>
</gene>
<comment type="caution">
    <text evidence="2">The sequence shown here is derived from an EMBL/GenBank/DDBJ whole genome shotgun (WGS) entry which is preliminary data.</text>
</comment>
<dbReference type="AlphaFoldDB" id="A0AA40F1K9"/>
<keyword evidence="1" id="KW-0732">Signal</keyword>
<dbReference type="Proteomes" id="UP001172155">
    <property type="component" value="Unassembled WGS sequence"/>
</dbReference>
<evidence type="ECO:0000313" key="3">
    <source>
        <dbReference type="Proteomes" id="UP001172155"/>
    </source>
</evidence>
<proteinExistence type="predicted"/>
<reference evidence="2" key="1">
    <citation type="submission" date="2023-06" db="EMBL/GenBank/DDBJ databases">
        <title>Genome-scale phylogeny and comparative genomics of the fungal order Sordariales.</title>
        <authorList>
            <consortium name="Lawrence Berkeley National Laboratory"/>
            <person name="Hensen N."/>
            <person name="Bonometti L."/>
            <person name="Westerberg I."/>
            <person name="Brannstrom I.O."/>
            <person name="Guillou S."/>
            <person name="Cros-Aarteil S."/>
            <person name="Calhoun S."/>
            <person name="Haridas S."/>
            <person name="Kuo A."/>
            <person name="Mondo S."/>
            <person name="Pangilinan J."/>
            <person name="Riley R."/>
            <person name="LaButti K."/>
            <person name="Andreopoulos B."/>
            <person name="Lipzen A."/>
            <person name="Chen C."/>
            <person name="Yanf M."/>
            <person name="Daum C."/>
            <person name="Ng V."/>
            <person name="Clum A."/>
            <person name="Steindorff A."/>
            <person name="Ohm R."/>
            <person name="Martin F."/>
            <person name="Silar P."/>
            <person name="Natvig D."/>
            <person name="Lalanne C."/>
            <person name="Gautier V."/>
            <person name="Ament-velasquez S.L."/>
            <person name="Kruys A."/>
            <person name="Hutchinson M.I."/>
            <person name="Powell A.J."/>
            <person name="Barry K."/>
            <person name="Miller A.N."/>
            <person name="Grigoriev I.V."/>
            <person name="Debuchy R."/>
            <person name="Gladieux P."/>
            <person name="Thoren M.H."/>
            <person name="Johannesson H."/>
        </authorList>
    </citation>
    <scope>NUCLEOTIDE SEQUENCE</scope>
    <source>
        <strain evidence="2">SMH3187-1</strain>
    </source>
</reference>
<protein>
    <submittedName>
        <fullName evidence="2">Uncharacterized protein</fullName>
    </submittedName>
</protein>
<feature type="signal peptide" evidence="1">
    <location>
        <begin position="1"/>
        <end position="16"/>
    </location>
</feature>
<evidence type="ECO:0000256" key="1">
    <source>
        <dbReference type="SAM" id="SignalP"/>
    </source>
</evidence>
<evidence type="ECO:0000313" key="2">
    <source>
        <dbReference type="EMBL" id="KAK0749547.1"/>
    </source>
</evidence>
<sequence>MRYWLLAATFWPWGGLEYPAVHGPSVPARAAEKDWRIGLFSICSWSTVSFPSNMPAFGLHLCDPSHPTAVWTARTRTRSMGDDGRCSSCRLLGTDTRFGNCDDHKRQPWCLDRLSASGLGPVPSVSRLSGVRCSSESIYPAVAYKTAAQAPRVTFAALYGPVVDPPFILLVITFCSALFLARGCKIEPQSTSRLFVARARECPSAISGRPLSRVGDHITKSAAYGRDWVERGYHRTISSR</sequence>
<organism evidence="2 3">
    <name type="scientific">Schizothecium vesticola</name>
    <dbReference type="NCBI Taxonomy" id="314040"/>
    <lineage>
        <taxon>Eukaryota</taxon>
        <taxon>Fungi</taxon>
        <taxon>Dikarya</taxon>
        <taxon>Ascomycota</taxon>
        <taxon>Pezizomycotina</taxon>
        <taxon>Sordariomycetes</taxon>
        <taxon>Sordariomycetidae</taxon>
        <taxon>Sordariales</taxon>
        <taxon>Schizotheciaceae</taxon>
        <taxon>Schizothecium</taxon>
    </lineage>
</organism>
<keyword evidence="3" id="KW-1185">Reference proteome</keyword>
<name>A0AA40F1K9_9PEZI</name>
<feature type="chain" id="PRO_5041278090" evidence="1">
    <location>
        <begin position="17"/>
        <end position="240"/>
    </location>
</feature>